<keyword evidence="3" id="KW-1185">Reference proteome</keyword>
<comment type="caution">
    <text evidence="2">The sequence shown here is derived from an EMBL/GenBank/DDBJ whole genome shotgun (WGS) entry which is preliminary data.</text>
</comment>
<dbReference type="RefSeq" id="WP_188722678.1">
    <property type="nucleotide sequence ID" value="NZ_BMIF01000016.1"/>
</dbReference>
<reference evidence="2" key="2">
    <citation type="submission" date="2020-09" db="EMBL/GenBank/DDBJ databases">
        <authorList>
            <person name="Sun Q."/>
            <person name="Zhou Y."/>
        </authorList>
    </citation>
    <scope>NUCLEOTIDE SEQUENCE</scope>
    <source>
        <strain evidence="2">CGMCC 1.15320</strain>
    </source>
</reference>
<evidence type="ECO:0000313" key="2">
    <source>
        <dbReference type="EMBL" id="GGA80049.1"/>
    </source>
</evidence>
<organism evidence="2 3">
    <name type="scientific">Nitratireductor aestuarii</name>
    <dbReference type="NCBI Taxonomy" id="1735103"/>
    <lineage>
        <taxon>Bacteria</taxon>
        <taxon>Pseudomonadati</taxon>
        <taxon>Pseudomonadota</taxon>
        <taxon>Alphaproteobacteria</taxon>
        <taxon>Hyphomicrobiales</taxon>
        <taxon>Phyllobacteriaceae</taxon>
        <taxon>Nitratireductor</taxon>
    </lineage>
</organism>
<evidence type="ECO:0000259" key="1">
    <source>
        <dbReference type="Pfam" id="PF00535"/>
    </source>
</evidence>
<sequence>MVLVLSGTSGAPVKTKIAVGTITRNRPRMLENLLRSYAEMHLPDDAEVDFIIVENNAEATLAGVVEDFRLQVHGHRVTYLVEPVLGIASARNRVLECAIEQGYDLLTFADDDEQVDQHWLVELLRVQRAQDLDLLGSPARLAPVDDSCTFWQKLVWDAAKEALLNLERRNANICAQGHGDSIKLATWSWMGRLDFFRRTGLRFDASLGFAGGEDTRLYLQAKALGARTGWAPKAIVYETVPATRLSFRYRYRRIRGQACEDFKERFGESPSRATLRLLGSVLSRIYKTVLTILTIPFHRHHALWKITFLVASLVGYTKGWLGFRSKHYLTTHGH</sequence>
<dbReference type="AlphaFoldDB" id="A0A916S3K2"/>
<dbReference type="PANTHER" id="PTHR43685:SF2">
    <property type="entry name" value="GLYCOSYLTRANSFERASE 2-LIKE DOMAIN-CONTAINING PROTEIN"/>
    <property type="match status" value="1"/>
</dbReference>
<name>A0A916S3K2_9HYPH</name>
<dbReference type="Gene3D" id="3.90.550.10">
    <property type="entry name" value="Spore Coat Polysaccharide Biosynthesis Protein SpsA, Chain A"/>
    <property type="match status" value="1"/>
</dbReference>
<dbReference type="InterPro" id="IPR001173">
    <property type="entry name" value="Glyco_trans_2-like"/>
</dbReference>
<dbReference type="Proteomes" id="UP000636264">
    <property type="component" value="Unassembled WGS sequence"/>
</dbReference>
<proteinExistence type="predicted"/>
<gene>
    <name evidence="2" type="ORF">GCM10011385_37850</name>
</gene>
<dbReference type="PANTHER" id="PTHR43685">
    <property type="entry name" value="GLYCOSYLTRANSFERASE"/>
    <property type="match status" value="1"/>
</dbReference>
<protein>
    <recommendedName>
        <fullName evidence="1">Glycosyltransferase 2-like domain-containing protein</fullName>
    </recommendedName>
</protein>
<accession>A0A916S3K2</accession>
<dbReference type="Pfam" id="PF00535">
    <property type="entry name" value="Glycos_transf_2"/>
    <property type="match status" value="1"/>
</dbReference>
<dbReference type="SUPFAM" id="SSF53448">
    <property type="entry name" value="Nucleotide-diphospho-sugar transferases"/>
    <property type="match status" value="1"/>
</dbReference>
<dbReference type="InterPro" id="IPR050834">
    <property type="entry name" value="Glycosyltransf_2"/>
</dbReference>
<dbReference type="InterPro" id="IPR029044">
    <property type="entry name" value="Nucleotide-diphossugar_trans"/>
</dbReference>
<dbReference type="EMBL" id="BMIF01000016">
    <property type="protein sequence ID" value="GGA80049.1"/>
    <property type="molecule type" value="Genomic_DNA"/>
</dbReference>
<evidence type="ECO:0000313" key="3">
    <source>
        <dbReference type="Proteomes" id="UP000636264"/>
    </source>
</evidence>
<dbReference type="CDD" id="cd00761">
    <property type="entry name" value="Glyco_tranf_GTA_type"/>
    <property type="match status" value="1"/>
</dbReference>
<feature type="domain" description="Glycosyltransferase 2-like" evidence="1">
    <location>
        <begin position="20"/>
        <end position="133"/>
    </location>
</feature>
<reference evidence="2" key="1">
    <citation type="journal article" date="2014" name="Int. J. Syst. Evol. Microbiol.">
        <title>Complete genome sequence of Corynebacterium casei LMG S-19264T (=DSM 44701T), isolated from a smear-ripened cheese.</title>
        <authorList>
            <consortium name="US DOE Joint Genome Institute (JGI-PGF)"/>
            <person name="Walter F."/>
            <person name="Albersmeier A."/>
            <person name="Kalinowski J."/>
            <person name="Ruckert C."/>
        </authorList>
    </citation>
    <scope>NUCLEOTIDE SEQUENCE</scope>
    <source>
        <strain evidence="2">CGMCC 1.15320</strain>
    </source>
</reference>